<dbReference type="InterPro" id="IPR011990">
    <property type="entry name" value="TPR-like_helical_dom_sf"/>
</dbReference>
<dbReference type="InterPro" id="IPR014460">
    <property type="entry name" value="Sig_transdc_resp-reg_VieB"/>
</dbReference>
<protein>
    <submittedName>
        <fullName evidence="3">Response regulator</fullName>
    </submittedName>
</protein>
<organism evidence="3 4">
    <name type="scientific">Photobacterium rosenbergii</name>
    <dbReference type="NCBI Taxonomy" id="294936"/>
    <lineage>
        <taxon>Bacteria</taxon>
        <taxon>Pseudomonadati</taxon>
        <taxon>Pseudomonadota</taxon>
        <taxon>Gammaproteobacteria</taxon>
        <taxon>Vibrionales</taxon>
        <taxon>Vibrionaceae</taxon>
        <taxon>Photobacterium</taxon>
    </lineage>
</organism>
<dbReference type="PIRSF" id="PIRSF011521">
    <property type="entry name" value="VieB"/>
    <property type="match status" value="1"/>
</dbReference>
<keyword evidence="1" id="KW-0597">Phosphoprotein</keyword>
<accession>A0ABU3ZK70</accession>
<gene>
    <name evidence="3" type="ORF">R2X38_15415</name>
</gene>
<feature type="domain" description="Response regulatory" evidence="2">
    <location>
        <begin position="7"/>
        <end position="128"/>
    </location>
</feature>
<evidence type="ECO:0000313" key="3">
    <source>
        <dbReference type="EMBL" id="MDV5170393.1"/>
    </source>
</evidence>
<dbReference type="Pfam" id="PF00072">
    <property type="entry name" value="Response_reg"/>
    <property type="match status" value="1"/>
</dbReference>
<dbReference type="SMART" id="SM00448">
    <property type="entry name" value="REC"/>
    <property type="match status" value="1"/>
</dbReference>
<dbReference type="Proteomes" id="UP001186452">
    <property type="component" value="Unassembled WGS sequence"/>
</dbReference>
<dbReference type="PANTHER" id="PTHR43228">
    <property type="entry name" value="TWO-COMPONENT RESPONSE REGULATOR"/>
    <property type="match status" value="1"/>
</dbReference>
<proteinExistence type="predicted"/>
<evidence type="ECO:0000259" key="2">
    <source>
        <dbReference type="PROSITE" id="PS50110"/>
    </source>
</evidence>
<dbReference type="Gene3D" id="3.40.50.2300">
    <property type="match status" value="1"/>
</dbReference>
<evidence type="ECO:0000256" key="1">
    <source>
        <dbReference type="PROSITE-ProRule" id="PRU00169"/>
    </source>
</evidence>
<keyword evidence="4" id="KW-1185">Reference proteome</keyword>
<dbReference type="SUPFAM" id="SSF52172">
    <property type="entry name" value="CheY-like"/>
    <property type="match status" value="1"/>
</dbReference>
<reference evidence="3 4" key="1">
    <citation type="submission" date="2023-10" db="EMBL/GenBank/DDBJ databases">
        <title>Marine bacteria isolated from horseshoe crab.</title>
        <authorList>
            <person name="Cheng T.H."/>
        </authorList>
    </citation>
    <scope>NUCLEOTIDE SEQUENCE [LARGE SCALE GENOMIC DNA]</scope>
    <source>
        <strain evidence="3 4">HSC6</strain>
    </source>
</reference>
<sequence>MSLKQKKILIADDSRLVADSISLTLKLLGFDSDNISFATKPAQVMSLCKMQTFDIVLMDYNFNVNVNGHQLYNELKHFELLPATTIFIYITGENSAKIVKSILDSGPDGFVLKPFNPPTLKRRLQAIIRCKESLMAIYQSLENLEYQSVIDECDKLEPLFPEYSLTIKRMKADAMVTLEKYTEAKEVYQNLLAGHNADWVKVSLANVMILNGEIAAAKLVLGDVEDKDTNHLYHDEMSNVNLEEEDIPKAIYHLKTSSMLLDSSLDRDLVIANLSVAYKAYDDAFKYIQYYMEKNIGTYRDNDSNRLIYIYYFLLKCVFSTKTFNIKNALSTIYKDLNKIQSNKELSFQCSNIYAIINLLQGDHATSYRYLNEMLSVDGIPKNLTFYDYFFYMFTLEKLSRYSELNKAILSSRDAIETKKGSSVVRSQIYMQSSLEKVYIERFKRVNLMKRRIEQRHKSKHEFSEILEDLLVLHDILPYSDRVCLAVVKFLANNVGQYHGRYDIGAKVSACHSTLSVMSEPKLHKQYCDLGLYAVASKNVATIAAMGN</sequence>
<dbReference type="InterPro" id="IPR052048">
    <property type="entry name" value="ST_Response_Regulator"/>
</dbReference>
<dbReference type="Gene3D" id="1.25.40.10">
    <property type="entry name" value="Tetratricopeptide repeat domain"/>
    <property type="match status" value="1"/>
</dbReference>
<comment type="caution">
    <text evidence="3">The sequence shown here is derived from an EMBL/GenBank/DDBJ whole genome shotgun (WGS) entry which is preliminary data.</text>
</comment>
<dbReference type="PANTHER" id="PTHR43228:SF1">
    <property type="entry name" value="TWO-COMPONENT RESPONSE REGULATOR ARR22"/>
    <property type="match status" value="1"/>
</dbReference>
<dbReference type="RefSeq" id="WP_317523190.1">
    <property type="nucleotide sequence ID" value="NZ_JAWJZI010000005.1"/>
</dbReference>
<dbReference type="InterPro" id="IPR011006">
    <property type="entry name" value="CheY-like_superfamily"/>
</dbReference>
<name>A0ABU3ZK70_9GAMM</name>
<dbReference type="InterPro" id="IPR001789">
    <property type="entry name" value="Sig_transdc_resp-reg_receiver"/>
</dbReference>
<dbReference type="PROSITE" id="PS50110">
    <property type="entry name" value="RESPONSE_REGULATORY"/>
    <property type="match status" value="1"/>
</dbReference>
<dbReference type="EMBL" id="JAWJZI010000005">
    <property type="protein sequence ID" value="MDV5170393.1"/>
    <property type="molecule type" value="Genomic_DNA"/>
</dbReference>
<evidence type="ECO:0000313" key="4">
    <source>
        <dbReference type="Proteomes" id="UP001186452"/>
    </source>
</evidence>
<feature type="modified residue" description="4-aspartylphosphate" evidence="1">
    <location>
        <position position="59"/>
    </location>
</feature>